<dbReference type="InterPro" id="IPR008972">
    <property type="entry name" value="Cupredoxin"/>
</dbReference>
<evidence type="ECO:0000256" key="1">
    <source>
        <dbReference type="ARBA" id="ARBA00010609"/>
    </source>
</evidence>
<feature type="domain" description="Plastocyanin-like" evidence="10">
    <location>
        <begin position="35"/>
        <end position="154"/>
    </location>
</feature>
<dbReference type="InterPro" id="IPR045087">
    <property type="entry name" value="Cu-oxidase_fam"/>
</dbReference>
<dbReference type="InterPro" id="IPR011706">
    <property type="entry name" value="Cu-oxidase_C"/>
</dbReference>
<evidence type="ECO:0000256" key="3">
    <source>
        <dbReference type="ARBA" id="ARBA00023002"/>
    </source>
</evidence>
<keyword evidence="6" id="KW-0325">Glycoprotein</keyword>
<protein>
    <submittedName>
        <fullName evidence="11">Laccase 7</fullName>
        <ecNumber evidence="11">1.10.3.2</ecNumber>
    </submittedName>
</protein>
<gene>
    <name evidence="11" type="primary">lcc7</name>
</gene>
<dbReference type="FunFam" id="2.60.40.420:FF:000045">
    <property type="entry name" value="Laccase 2"/>
    <property type="match status" value="1"/>
</dbReference>
<feature type="chain" id="PRO_5004166530" evidence="7">
    <location>
        <begin position="23"/>
        <end position="549"/>
    </location>
</feature>
<sequence length="549" mass="60023">MTSRLLGYLQLAIVLYNSVARGQMILSPSDTMVISNANVSPDGVTRSAVVVNGVHPGPVLIGEKDDVFAINVVNELTDPTMLRSTSVHWHGLFQRGTNWADGAEGVNQCPISPERSFLYRFSPAGHAGTFWYHSHFGTQYCDGLRGPMVVYDPDDPYKNEYDVDDVNTIITLADWYHTPAPSIRGPFFPDSTLINGIGRTPGGPKVDLAVVNVEAGKKYRFRIVSLACDVNFQFSIDKHKLTIIEADGQLTDPLEVDRIQIFTGQRYSVILNANQTPDVYRIRAIPNAGVHGLTDTTAGGVNSAILRYANAEATELPQEDELPSNLVDLQEWMLHAYAGGDPAAPGRPEAGGADVRIPLRFTFSGGRFFVNGTAYSSPSVPTLLQIMSGANPGELLPENSIYYLPRNQVIEVEIPSAGISASGPHPFHLHGHAFSVIRSAGNTSYNYVNPVKRDVVNIGGDSDLVTIRFVTDNPGPWFFHCHIEPHLVGGLAIVFAEAMKDTMSANPDVPDEWKDLCDIYDKLEPSLTSLSIIRRAEPTDLSAKFRGLY</sequence>
<dbReference type="PROSITE" id="PS00080">
    <property type="entry name" value="MULTICOPPER_OXIDASE2"/>
    <property type="match status" value="1"/>
</dbReference>
<keyword evidence="5" id="KW-1015">Disulfide bond</keyword>
<dbReference type="PROSITE" id="PS00079">
    <property type="entry name" value="MULTICOPPER_OXIDASE1"/>
    <property type="match status" value="2"/>
</dbReference>
<feature type="signal peptide" evidence="7">
    <location>
        <begin position="1"/>
        <end position="22"/>
    </location>
</feature>
<evidence type="ECO:0000256" key="2">
    <source>
        <dbReference type="ARBA" id="ARBA00022723"/>
    </source>
</evidence>
<dbReference type="CDD" id="cd13903">
    <property type="entry name" value="CuRO_3_Tv-LCC_like"/>
    <property type="match status" value="1"/>
</dbReference>
<dbReference type="Pfam" id="PF07731">
    <property type="entry name" value="Cu-oxidase_2"/>
    <property type="match status" value="1"/>
</dbReference>
<dbReference type="PANTHER" id="PTHR11709:SF511">
    <property type="entry name" value="LACCASE"/>
    <property type="match status" value="1"/>
</dbReference>
<dbReference type="InterPro" id="IPR001117">
    <property type="entry name" value="Cu-oxidase_2nd"/>
</dbReference>
<evidence type="ECO:0000259" key="8">
    <source>
        <dbReference type="Pfam" id="PF00394"/>
    </source>
</evidence>
<reference evidence="11" key="1">
    <citation type="journal article" date="2006" name="Curr. Genet.">
        <title>The laccase multi-gene family in Coprinopsis cinerea has seventeen different members that divide into two distinct subfamilies.</title>
        <authorList>
            <person name="Kilaru S."/>
            <person name="Hoegger P.J."/>
            <person name="Kues U."/>
        </authorList>
    </citation>
    <scope>NUCLEOTIDE SEQUENCE</scope>
    <source>
        <strain evidence="11">Okayama7#130</strain>
    </source>
</reference>
<organism evidence="11">
    <name type="scientific">Coprinopsis cinerea (strain Okayama-7 / 130 / ATCC MYA-4618 / FGSC 9003)</name>
    <name type="common">Inky cap fungus</name>
    <name type="synonym">Hormographiella aspergillata</name>
    <dbReference type="NCBI Taxonomy" id="240176"/>
    <lineage>
        <taxon>Eukaryota</taxon>
        <taxon>Fungi</taxon>
        <taxon>Dikarya</taxon>
        <taxon>Basidiomycota</taxon>
        <taxon>Agaricomycotina</taxon>
        <taxon>Agaricomycetes</taxon>
        <taxon>Agaricomycetidae</taxon>
        <taxon>Agaricales</taxon>
        <taxon>Agaricineae</taxon>
        <taxon>Psathyrellaceae</taxon>
        <taxon>Coprinopsis</taxon>
    </lineage>
</organism>
<name>Q08AC0_COPC7</name>
<dbReference type="InterPro" id="IPR033138">
    <property type="entry name" value="Cu_oxidase_CS"/>
</dbReference>
<dbReference type="SMR" id="Q08AC0"/>
<dbReference type="CDD" id="cd13856">
    <property type="entry name" value="CuRO_1_Tv-LCC_like"/>
    <property type="match status" value="1"/>
</dbReference>
<dbReference type="AlphaFoldDB" id="Q08AC0"/>
<dbReference type="EMBL" id="BK004117">
    <property type="protein sequence ID" value="DAA04512.1"/>
    <property type="molecule type" value="Genomic_DNA"/>
</dbReference>
<feature type="domain" description="Plastocyanin-like" evidence="9">
    <location>
        <begin position="377"/>
        <end position="498"/>
    </location>
</feature>
<evidence type="ECO:0000256" key="4">
    <source>
        <dbReference type="ARBA" id="ARBA00023008"/>
    </source>
</evidence>
<dbReference type="InterPro" id="IPR002355">
    <property type="entry name" value="Cu_oxidase_Cu_BS"/>
</dbReference>
<dbReference type="GO" id="GO:0005507">
    <property type="term" value="F:copper ion binding"/>
    <property type="evidence" value="ECO:0007669"/>
    <property type="project" value="InterPro"/>
</dbReference>
<comment type="similarity">
    <text evidence="1">Belongs to the multicopper oxidase family.</text>
</comment>
<evidence type="ECO:0000256" key="7">
    <source>
        <dbReference type="SAM" id="SignalP"/>
    </source>
</evidence>
<dbReference type="Pfam" id="PF07732">
    <property type="entry name" value="Cu-oxidase_3"/>
    <property type="match status" value="1"/>
</dbReference>
<proteinExistence type="inferred from homology"/>
<dbReference type="Gene3D" id="2.60.40.420">
    <property type="entry name" value="Cupredoxins - blue copper proteins"/>
    <property type="match status" value="3"/>
</dbReference>
<keyword evidence="7" id="KW-0732">Signal</keyword>
<evidence type="ECO:0000313" key="11">
    <source>
        <dbReference type="EMBL" id="DAA04512.1"/>
    </source>
</evidence>
<dbReference type="GO" id="GO:0052716">
    <property type="term" value="F:hydroquinone:oxygen oxidoreductase activity"/>
    <property type="evidence" value="ECO:0007669"/>
    <property type="project" value="UniProtKB-EC"/>
</dbReference>
<keyword evidence="2" id="KW-0479">Metal-binding</keyword>
<keyword evidence="3 11" id="KW-0560">Oxidoreductase</keyword>
<evidence type="ECO:0000256" key="5">
    <source>
        <dbReference type="ARBA" id="ARBA00023157"/>
    </source>
</evidence>
<keyword evidence="4" id="KW-0186">Copper</keyword>
<feature type="domain" description="Plastocyanin-like" evidence="8">
    <location>
        <begin position="168"/>
        <end position="311"/>
    </location>
</feature>
<dbReference type="InterPro" id="IPR011707">
    <property type="entry name" value="Cu-oxidase-like_N"/>
</dbReference>
<accession>Q08AC0</accession>
<evidence type="ECO:0000259" key="9">
    <source>
        <dbReference type="Pfam" id="PF07731"/>
    </source>
</evidence>
<dbReference type="EC" id="1.10.3.2" evidence="11"/>
<evidence type="ECO:0000256" key="6">
    <source>
        <dbReference type="ARBA" id="ARBA00023180"/>
    </source>
</evidence>
<dbReference type="Pfam" id="PF00394">
    <property type="entry name" value="Cu-oxidase"/>
    <property type="match status" value="1"/>
</dbReference>
<dbReference type="SUPFAM" id="SSF49503">
    <property type="entry name" value="Cupredoxins"/>
    <property type="match status" value="3"/>
</dbReference>
<dbReference type="PANTHER" id="PTHR11709">
    <property type="entry name" value="MULTI-COPPER OXIDASE"/>
    <property type="match status" value="1"/>
</dbReference>
<evidence type="ECO:0000259" key="10">
    <source>
        <dbReference type="Pfam" id="PF07732"/>
    </source>
</evidence>